<dbReference type="HOGENOM" id="CLU_050103_0_0_1"/>
<feature type="region of interest" description="Disordered" evidence="1">
    <location>
        <begin position="1"/>
        <end position="72"/>
    </location>
</feature>
<dbReference type="AlphaFoldDB" id="A0A0C3QL03"/>
<feature type="compositionally biased region" description="Low complexity" evidence="1">
    <location>
        <begin position="1"/>
        <end position="21"/>
    </location>
</feature>
<gene>
    <name evidence="2" type="ORF">M407DRAFT_23501</name>
</gene>
<proteinExistence type="predicted"/>
<evidence type="ECO:0000313" key="2">
    <source>
        <dbReference type="EMBL" id="KIO27199.1"/>
    </source>
</evidence>
<protein>
    <submittedName>
        <fullName evidence="2">Uncharacterized protein</fullName>
    </submittedName>
</protein>
<evidence type="ECO:0000256" key="1">
    <source>
        <dbReference type="SAM" id="MobiDB-lite"/>
    </source>
</evidence>
<dbReference type="Proteomes" id="UP000054248">
    <property type="component" value="Unassembled WGS sequence"/>
</dbReference>
<evidence type="ECO:0000313" key="3">
    <source>
        <dbReference type="Proteomes" id="UP000054248"/>
    </source>
</evidence>
<accession>A0A0C3QL03</accession>
<organism evidence="2 3">
    <name type="scientific">Tulasnella calospora MUT 4182</name>
    <dbReference type="NCBI Taxonomy" id="1051891"/>
    <lineage>
        <taxon>Eukaryota</taxon>
        <taxon>Fungi</taxon>
        <taxon>Dikarya</taxon>
        <taxon>Basidiomycota</taxon>
        <taxon>Agaricomycotina</taxon>
        <taxon>Agaricomycetes</taxon>
        <taxon>Cantharellales</taxon>
        <taxon>Tulasnellaceae</taxon>
        <taxon>Tulasnella</taxon>
    </lineage>
</organism>
<dbReference type="EMBL" id="KN823012">
    <property type="protein sequence ID" value="KIO27199.1"/>
    <property type="molecule type" value="Genomic_DNA"/>
</dbReference>
<reference evidence="3" key="2">
    <citation type="submission" date="2015-01" db="EMBL/GenBank/DDBJ databases">
        <title>Evolutionary Origins and Diversification of the Mycorrhizal Mutualists.</title>
        <authorList>
            <consortium name="DOE Joint Genome Institute"/>
            <consortium name="Mycorrhizal Genomics Consortium"/>
            <person name="Kohler A."/>
            <person name="Kuo A."/>
            <person name="Nagy L.G."/>
            <person name="Floudas D."/>
            <person name="Copeland A."/>
            <person name="Barry K.W."/>
            <person name="Cichocki N."/>
            <person name="Veneault-Fourrey C."/>
            <person name="LaButti K."/>
            <person name="Lindquist E.A."/>
            <person name="Lipzen A."/>
            <person name="Lundell T."/>
            <person name="Morin E."/>
            <person name="Murat C."/>
            <person name="Riley R."/>
            <person name="Ohm R."/>
            <person name="Sun H."/>
            <person name="Tunlid A."/>
            <person name="Henrissat B."/>
            <person name="Grigoriev I.V."/>
            <person name="Hibbett D.S."/>
            <person name="Martin F."/>
        </authorList>
    </citation>
    <scope>NUCLEOTIDE SEQUENCE [LARGE SCALE GENOMIC DNA]</scope>
    <source>
        <strain evidence="3">MUT 4182</strain>
    </source>
</reference>
<feature type="region of interest" description="Disordered" evidence="1">
    <location>
        <begin position="84"/>
        <end position="132"/>
    </location>
</feature>
<name>A0A0C3QL03_9AGAM</name>
<dbReference type="OrthoDB" id="3257865at2759"/>
<reference evidence="2 3" key="1">
    <citation type="submission" date="2014-04" db="EMBL/GenBank/DDBJ databases">
        <authorList>
            <consortium name="DOE Joint Genome Institute"/>
            <person name="Kuo A."/>
            <person name="Girlanda M."/>
            <person name="Perotto S."/>
            <person name="Kohler A."/>
            <person name="Nagy L.G."/>
            <person name="Floudas D."/>
            <person name="Copeland A."/>
            <person name="Barry K.W."/>
            <person name="Cichocki N."/>
            <person name="Veneault-Fourrey C."/>
            <person name="LaButti K."/>
            <person name="Lindquist E.A."/>
            <person name="Lipzen A."/>
            <person name="Lundell T."/>
            <person name="Morin E."/>
            <person name="Murat C."/>
            <person name="Sun H."/>
            <person name="Tunlid A."/>
            <person name="Henrissat B."/>
            <person name="Grigoriev I.V."/>
            <person name="Hibbett D.S."/>
            <person name="Martin F."/>
            <person name="Nordberg H.P."/>
            <person name="Cantor M.N."/>
            <person name="Hua S.X."/>
        </authorList>
    </citation>
    <scope>NUCLEOTIDE SEQUENCE [LARGE SCALE GENOMIC DNA]</scope>
    <source>
        <strain evidence="2 3">MUT 4182</strain>
    </source>
</reference>
<sequence length="456" mass="50978">MHPAHNVPNPSTPHNTNPTSTAGASVRNGDQANGNGKRTRETSPIVDEIMDDEDDVQATPKGSRAKRDFTSSFTPIYTLGTQAQELVEDRRIPQPNFGPTPKVPRTARTARERSGSAQPSGETTEPGEDPFVETLSPEEEYQKLINDFRNTKRTSDQEPDEGLVSFPRYSHPRSIHTSNFWDPYLRNGSAVATMATMKAKGAIFIWATAYKTSKITRSEEDLFKWGVLKLETLELVENLKLSEYSMPTVPRGAKAILVIAHSKEPAQRLLQNKVVTFRDGNTQLGTTKSGTFWLQLDDTWGSHIIFDIHGGGTDFERDVLPHLWATLGKVMLRPKGSVERPSEIELSDLHYHKVVWNDKTHKGTHATVWRVRFKPTSAVNAQGWALPRSIGRSNRGLIGIVKSPFCSHCISYSHAQGCCEWWKDSLTAGTKSKPQNYIEVEWKKIPSINPKKLAKA</sequence>
<keyword evidence="3" id="KW-1185">Reference proteome</keyword>